<dbReference type="Proteomes" id="UP000053144">
    <property type="component" value="Unassembled WGS sequence"/>
</dbReference>
<dbReference type="AlphaFoldDB" id="A0A0L9TAH1"/>
<reference evidence="3" key="1">
    <citation type="journal article" date="2015" name="Proc. Natl. Acad. Sci. U.S.A.">
        <title>Genome sequencing of adzuki bean (Vigna angularis) provides insight into high starch and low fat accumulation and domestication.</title>
        <authorList>
            <person name="Yang K."/>
            <person name="Tian Z."/>
            <person name="Chen C."/>
            <person name="Luo L."/>
            <person name="Zhao B."/>
            <person name="Wang Z."/>
            <person name="Yu L."/>
            <person name="Li Y."/>
            <person name="Sun Y."/>
            <person name="Li W."/>
            <person name="Chen Y."/>
            <person name="Li Y."/>
            <person name="Zhang Y."/>
            <person name="Ai D."/>
            <person name="Zhao J."/>
            <person name="Shang C."/>
            <person name="Ma Y."/>
            <person name="Wu B."/>
            <person name="Wang M."/>
            <person name="Gao L."/>
            <person name="Sun D."/>
            <person name="Zhang P."/>
            <person name="Guo F."/>
            <person name="Wang W."/>
            <person name="Li Y."/>
            <person name="Wang J."/>
            <person name="Varshney R.K."/>
            <person name="Wang J."/>
            <person name="Ling H.Q."/>
            <person name="Wan P."/>
        </authorList>
    </citation>
    <scope>NUCLEOTIDE SEQUENCE</scope>
    <source>
        <strain evidence="3">cv. Jingnong 6</strain>
    </source>
</reference>
<accession>A0A0L9TAH1</accession>
<protein>
    <submittedName>
        <fullName evidence="2">Uncharacterized protein</fullName>
    </submittedName>
</protein>
<evidence type="ECO:0000256" key="1">
    <source>
        <dbReference type="SAM" id="MobiDB-lite"/>
    </source>
</evidence>
<gene>
    <name evidence="2" type="ORF">LR48_Vigan434s001400</name>
</gene>
<sequence length="293" mass="33090">MAFERSTAAPLNSAMTYDEESMERSKTPCKFPLSYLLFSLFLAEDYERHMKGKITREILLFLFAKGNPSSTTTVKTGKEQEYWEQDNIREEYDPVAYSPYRSGVAEQSKAIEDQLFRGRTCGEVTRFKANCYKPSKSKVVERSEDKCYSPCRSGVVERPEAIKDKSSWGRIDRYNLGRSRVTERSKAKRYSPGRSRVVERSVGSEQEKTDGPNGRGLTKSNGLALQAAHPRGLKEPNGPEMNGKELSNPNVKGQEEPNDLTFTVKGRTVLHSKRSPSHWPNGLTVTFKGQTVL</sequence>
<feature type="region of interest" description="Disordered" evidence="1">
    <location>
        <begin position="180"/>
        <end position="258"/>
    </location>
</feature>
<dbReference type="Gramene" id="KOM27538">
    <property type="protein sequence ID" value="KOM27538"/>
    <property type="gene ID" value="LR48_Vigan434s001400"/>
</dbReference>
<organism evidence="2 3">
    <name type="scientific">Phaseolus angularis</name>
    <name type="common">Azuki bean</name>
    <name type="synonym">Vigna angularis</name>
    <dbReference type="NCBI Taxonomy" id="3914"/>
    <lineage>
        <taxon>Eukaryota</taxon>
        <taxon>Viridiplantae</taxon>
        <taxon>Streptophyta</taxon>
        <taxon>Embryophyta</taxon>
        <taxon>Tracheophyta</taxon>
        <taxon>Spermatophyta</taxon>
        <taxon>Magnoliopsida</taxon>
        <taxon>eudicotyledons</taxon>
        <taxon>Gunneridae</taxon>
        <taxon>Pentapetalae</taxon>
        <taxon>rosids</taxon>
        <taxon>fabids</taxon>
        <taxon>Fabales</taxon>
        <taxon>Fabaceae</taxon>
        <taxon>Papilionoideae</taxon>
        <taxon>50 kb inversion clade</taxon>
        <taxon>NPAAA clade</taxon>
        <taxon>indigoferoid/millettioid clade</taxon>
        <taxon>Phaseoleae</taxon>
        <taxon>Vigna</taxon>
    </lineage>
</organism>
<name>A0A0L9TAH1_PHAAN</name>
<proteinExistence type="predicted"/>
<evidence type="ECO:0000313" key="2">
    <source>
        <dbReference type="EMBL" id="KOM27538.1"/>
    </source>
</evidence>
<evidence type="ECO:0000313" key="3">
    <source>
        <dbReference type="Proteomes" id="UP000053144"/>
    </source>
</evidence>
<dbReference type="EMBL" id="KQ258385">
    <property type="protein sequence ID" value="KOM27538.1"/>
    <property type="molecule type" value="Genomic_DNA"/>
</dbReference>